<keyword evidence="5 8" id="KW-0472">Membrane</keyword>
<dbReference type="EMBL" id="BEZZ01003569">
    <property type="protein sequence ID" value="GCC20028.1"/>
    <property type="molecule type" value="Genomic_DNA"/>
</dbReference>
<keyword evidence="6 7" id="KW-0408">Iron</keyword>
<dbReference type="Gene3D" id="1.10.630.10">
    <property type="entry name" value="Cytochrome P450"/>
    <property type="match status" value="2"/>
</dbReference>
<dbReference type="InterPro" id="IPR002401">
    <property type="entry name" value="Cyt_P450_E_grp-I"/>
</dbReference>
<sequence length="479" mass="54422">MLQTTIPLLYIPLELAKWLNMKPWRDHVAAWDFLFEHADQCFRQLLLRLQNVPEGKRQYLGIIPELIHQSKLPIDIIKANSVELMVGSVETPERYNPARWLTSDRNYFQAVNFGFGLRQCIGRRVAETEIGIFLIHILRKFRIVTKSEADLKLFYGFIDPAVLEHSTEHREPALNQLYNPFDGGREYAPIKTTPLPPPQPPEQPAVCQNPRIPTEHRSYGTQKPTTMLTADLLRQQEELEKKAAELDRKEKELQNTAISSSISLNNWPPLPSFCPVKPCFYHDIKADIPRDFQKTVSVMYYLWMLSSVVLFLNLLGSLAWFTVHVEAGTHFGLSILWLLLFTPCSFVCWYRPLYKAFRTDSSFNFFSFFFVFFVQDITFVLQTVGIPGWGFCGWISSLSALKSNVGVGVVMMMVSVLFTASAVLGVVMLKRVHSLYRRTGASFQKAQEELAAGVMSNPAMRNAAGAAAGAAAQNAFQRN</sequence>
<evidence type="ECO:0000256" key="3">
    <source>
        <dbReference type="ARBA" id="ARBA00022692"/>
    </source>
</evidence>
<dbReference type="InterPro" id="IPR036396">
    <property type="entry name" value="Cyt_P450_sf"/>
</dbReference>
<evidence type="ECO:0000256" key="2">
    <source>
        <dbReference type="ARBA" id="ARBA00010617"/>
    </source>
</evidence>
<comment type="similarity">
    <text evidence="8">Belongs to the SCAMP family.</text>
</comment>
<evidence type="ECO:0000256" key="1">
    <source>
        <dbReference type="ARBA" id="ARBA00004141"/>
    </source>
</evidence>
<evidence type="ECO:0000256" key="4">
    <source>
        <dbReference type="ARBA" id="ARBA00022989"/>
    </source>
</evidence>
<dbReference type="Pfam" id="PF00067">
    <property type="entry name" value="p450"/>
    <property type="match status" value="1"/>
</dbReference>
<comment type="similarity">
    <text evidence="2 7">Belongs to the cytochrome P450 family.</text>
</comment>
<feature type="coiled-coil region" evidence="9">
    <location>
        <begin position="229"/>
        <end position="259"/>
    </location>
</feature>
<dbReference type="PANTHER" id="PTHR10687:SF6">
    <property type="entry name" value="SECRETORY CARRIER-ASSOCIATED MEMBRANE PROTEIN 3"/>
    <property type="match status" value="1"/>
</dbReference>
<evidence type="ECO:0000256" key="5">
    <source>
        <dbReference type="ARBA" id="ARBA00023136"/>
    </source>
</evidence>
<dbReference type="GO" id="GO:0004497">
    <property type="term" value="F:monooxygenase activity"/>
    <property type="evidence" value="ECO:0007669"/>
    <property type="project" value="UniProtKB-KW"/>
</dbReference>
<keyword evidence="9" id="KW-0175">Coiled coil</keyword>
<feature type="binding site" description="axial binding residue" evidence="6">
    <location>
        <position position="120"/>
    </location>
    <ligand>
        <name>heme</name>
        <dbReference type="ChEBI" id="CHEBI:30413"/>
    </ligand>
    <ligandPart>
        <name>Fe</name>
        <dbReference type="ChEBI" id="CHEBI:18248"/>
    </ligandPart>
</feature>
<accession>A0A401RPG5</accession>
<dbReference type="Proteomes" id="UP000287033">
    <property type="component" value="Unassembled WGS sequence"/>
</dbReference>
<feature type="transmembrane region" description="Helical" evidence="8">
    <location>
        <begin position="300"/>
        <end position="323"/>
    </location>
</feature>
<dbReference type="PANTHER" id="PTHR10687">
    <property type="entry name" value="SECRETORY CARRIER-ASSOCIATED MEMBRANE PROTEIN SCAMP"/>
    <property type="match status" value="1"/>
</dbReference>
<evidence type="ECO:0000313" key="11">
    <source>
        <dbReference type="Proteomes" id="UP000287033"/>
    </source>
</evidence>
<dbReference type="GO" id="GO:0005506">
    <property type="term" value="F:iron ion binding"/>
    <property type="evidence" value="ECO:0007669"/>
    <property type="project" value="InterPro"/>
</dbReference>
<keyword evidence="7" id="KW-0560">Oxidoreductase</keyword>
<protein>
    <recommendedName>
        <fullName evidence="8">Secretory carrier-associated membrane protein</fullName>
        <shortName evidence="8">Secretory carrier membrane protein</shortName>
    </recommendedName>
</protein>
<evidence type="ECO:0000256" key="9">
    <source>
        <dbReference type="SAM" id="Coils"/>
    </source>
</evidence>
<dbReference type="GO" id="GO:0032588">
    <property type="term" value="C:trans-Golgi network membrane"/>
    <property type="evidence" value="ECO:0007669"/>
    <property type="project" value="TreeGrafter"/>
</dbReference>
<evidence type="ECO:0000256" key="8">
    <source>
        <dbReference type="RuleBase" id="RU363122"/>
    </source>
</evidence>
<dbReference type="STRING" id="137246.A0A401RPG5"/>
<dbReference type="GO" id="GO:0016705">
    <property type="term" value="F:oxidoreductase activity, acting on paired donors, with incorporation or reduction of molecular oxygen"/>
    <property type="evidence" value="ECO:0007669"/>
    <property type="project" value="InterPro"/>
</dbReference>
<keyword evidence="6 7" id="KW-0479">Metal-binding</keyword>
<comment type="caution">
    <text evidence="10">The sequence shown here is derived from an EMBL/GenBank/DDBJ whole genome shotgun (WGS) entry which is preliminary data.</text>
</comment>
<keyword evidence="6 7" id="KW-0349">Heme</keyword>
<feature type="transmembrane region" description="Helical" evidence="8">
    <location>
        <begin position="362"/>
        <end position="385"/>
    </location>
</feature>
<feature type="transmembrane region" description="Helical" evidence="8">
    <location>
        <begin position="329"/>
        <end position="350"/>
    </location>
</feature>
<comment type="cofactor">
    <cofactor evidence="6">
        <name>heme</name>
        <dbReference type="ChEBI" id="CHEBI:30413"/>
    </cofactor>
</comment>
<name>A0A401RPG5_CHIPU</name>
<dbReference type="PRINTS" id="PR00463">
    <property type="entry name" value="EP450I"/>
</dbReference>
<evidence type="ECO:0000313" key="10">
    <source>
        <dbReference type="EMBL" id="GCC20028.1"/>
    </source>
</evidence>
<keyword evidence="7" id="KW-0503">Monooxygenase</keyword>
<evidence type="ECO:0000256" key="6">
    <source>
        <dbReference type="PIRSR" id="PIRSR602401-1"/>
    </source>
</evidence>
<dbReference type="SUPFAM" id="SSF48264">
    <property type="entry name" value="Cytochrome P450"/>
    <property type="match status" value="1"/>
</dbReference>
<gene>
    <name evidence="10" type="ORF">chiPu_0021241</name>
</gene>
<keyword evidence="11" id="KW-1185">Reference proteome</keyword>
<dbReference type="Pfam" id="PF04144">
    <property type="entry name" value="SCAMP"/>
    <property type="match status" value="1"/>
</dbReference>
<dbReference type="InterPro" id="IPR001128">
    <property type="entry name" value="Cyt_P450"/>
</dbReference>
<keyword evidence="4 8" id="KW-1133">Transmembrane helix</keyword>
<dbReference type="InterPro" id="IPR007273">
    <property type="entry name" value="SCAMP"/>
</dbReference>
<feature type="transmembrane region" description="Helical" evidence="8">
    <location>
        <begin position="405"/>
        <end position="429"/>
    </location>
</feature>
<dbReference type="AlphaFoldDB" id="A0A401RPG5"/>
<dbReference type="GO" id="GO:0055038">
    <property type="term" value="C:recycling endosome membrane"/>
    <property type="evidence" value="ECO:0007669"/>
    <property type="project" value="TreeGrafter"/>
</dbReference>
<proteinExistence type="inferred from homology"/>
<keyword evidence="3 8" id="KW-0812">Transmembrane</keyword>
<dbReference type="GO" id="GO:0020037">
    <property type="term" value="F:heme binding"/>
    <property type="evidence" value="ECO:0007669"/>
    <property type="project" value="InterPro"/>
</dbReference>
<comment type="subcellular location">
    <subcellularLocation>
        <location evidence="1 8">Membrane</location>
        <topology evidence="1 8">Multi-pass membrane protein</topology>
    </subcellularLocation>
</comment>
<evidence type="ECO:0000256" key="7">
    <source>
        <dbReference type="RuleBase" id="RU000461"/>
    </source>
</evidence>
<dbReference type="OrthoDB" id="1924787at2759"/>
<dbReference type="GO" id="GO:0015031">
    <property type="term" value="P:protein transport"/>
    <property type="evidence" value="ECO:0007669"/>
    <property type="project" value="InterPro"/>
</dbReference>
<dbReference type="PROSITE" id="PS00086">
    <property type="entry name" value="CYTOCHROME_P450"/>
    <property type="match status" value="1"/>
</dbReference>
<keyword evidence="8" id="KW-0813">Transport</keyword>
<reference evidence="10 11" key="1">
    <citation type="journal article" date="2018" name="Nat. Ecol. Evol.">
        <title>Shark genomes provide insights into elasmobranch evolution and the origin of vertebrates.</title>
        <authorList>
            <person name="Hara Y"/>
            <person name="Yamaguchi K"/>
            <person name="Onimaru K"/>
            <person name="Kadota M"/>
            <person name="Koyanagi M"/>
            <person name="Keeley SD"/>
            <person name="Tatsumi K"/>
            <person name="Tanaka K"/>
            <person name="Motone F"/>
            <person name="Kageyama Y"/>
            <person name="Nozu R"/>
            <person name="Adachi N"/>
            <person name="Nishimura O"/>
            <person name="Nakagawa R"/>
            <person name="Tanegashima C"/>
            <person name="Kiyatake I"/>
            <person name="Matsumoto R"/>
            <person name="Murakumo K"/>
            <person name="Nishida K"/>
            <person name="Terakita A"/>
            <person name="Kuratani S"/>
            <person name="Sato K"/>
            <person name="Hyodo S Kuraku.S."/>
        </authorList>
    </citation>
    <scope>NUCLEOTIDE SEQUENCE [LARGE SCALE GENOMIC DNA]</scope>
</reference>
<dbReference type="InterPro" id="IPR017972">
    <property type="entry name" value="Cyt_P450_CS"/>
</dbReference>
<organism evidence="10 11">
    <name type="scientific">Chiloscyllium punctatum</name>
    <name type="common">Brownbanded bambooshark</name>
    <name type="synonym">Hemiscyllium punctatum</name>
    <dbReference type="NCBI Taxonomy" id="137246"/>
    <lineage>
        <taxon>Eukaryota</taxon>
        <taxon>Metazoa</taxon>
        <taxon>Chordata</taxon>
        <taxon>Craniata</taxon>
        <taxon>Vertebrata</taxon>
        <taxon>Chondrichthyes</taxon>
        <taxon>Elasmobranchii</taxon>
        <taxon>Galeomorphii</taxon>
        <taxon>Galeoidea</taxon>
        <taxon>Orectolobiformes</taxon>
        <taxon>Hemiscylliidae</taxon>
        <taxon>Chiloscyllium</taxon>
    </lineage>
</organism>